<evidence type="ECO:0000313" key="1">
    <source>
        <dbReference type="EMBL" id="SFQ68864.1"/>
    </source>
</evidence>
<reference evidence="2" key="1">
    <citation type="submission" date="2016-10" db="EMBL/GenBank/DDBJ databases">
        <authorList>
            <person name="Varghese N."/>
            <person name="Submissions S."/>
        </authorList>
    </citation>
    <scope>NUCLEOTIDE SEQUENCE [LARGE SCALE GENOMIC DNA]</scope>
    <source>
        <strain evidence="2">JCM 10271</strain>
    </source>
</reference>
<keyword evidence="2" id="KW-1185">Reference proteome</keyword>
<name>A0A1I6AJI8_9RHOB</name>
<dbReference type="RefSeq" id="WP_093015845.1">
    <property type="nucleotide sequence ID" value="NZ_FOXV01000022.1"/>
</dbReference>
<accession>A0A1I6AJI8</accession>
<dbReference type="Proteomes" id="UP000243106">
    <property type="component" value="Unassembled WGS sequence"/>
</dbReference>
<gene>
    <name evidence="1" type="ORF">SAMN05421853_12211</name>
</gene>
<organism evidence="1 2">
    <name type="scientific">Roseivivax halotolerans</name>
    <dbReference type="NCBI Taxonomy" id="93684"/>
    <lineage>
        <taxon>Bacteria</taxon>
        <taxon>Pseudomonadati</taxon>
        <taxon>Pseudomonadota</taxon>
        <taxon>Alphaproteobacteria</taxon>
        <taxon>Rhodobacterales</taxon>
        <taxon>Roseobacteraceae</taxon>
        <taxon>Roseivivax</taxon>
    </lineage>
</organism>
<protein>
    <submittedName>
        <fullName evidence="1">Uncharacterized protein</fullName>
    </submittedName>
</protein>
<dbReference type="EMBL" id="FOXV01000022">
    <property type="protein sequence ID" value="SFQ68864.1"/>
    <property type="molecule type" value="Genomic_DNA"/>
</dbReference>
<sequence>MATVEGMVRMLVREWFHDLEDFAIADVEKRFTEDDYAVFELWAYLEGKDFRLRALDRAGHLPKLRVWFADEANKLHVLRHGWDDDLSDDGMSAIA</sequence>
<evidence type="ECO:0000313" key="2">
    <source>
        <dbReference type="Proteomes" id="UP000243106"/>
    </source>
</evidence>
<dbReference type="AlphaFoldDB" id="A0A1I6AJI8"/>
<proteinExistence type="predicted"/>